<dbReference type="GO" id="GO:0005739">
    <property type="term" value="C:mitochondrion"/>
    <property type="evidence" value="ECO:0007669"/>
    <property type="project" value="TreeGrafter"/>
</dbReference>
<evidence type="ECO:0000259" key="11">
    <source>
        <dbReference type="Pfam" id="PF02223"/>
    </source>
</evidence>
<dbReference type="SUPFAM" id="SSF52540">
    <property type="entry name" value="P-loop containing nucleoside triphosphate hydrolases"/>
    <property type="match status" value="1"/>
</dbReference>
<dbReference type="GO" id="GO:0006233">
    <property type="term" value="P:dTDP biosynthetic process"/>
    <property type="evidence" value="ECO:0007669"/>
    <property type="project" value="InterPro"/>
</dbReference>
<evidence type="ECO:0000256" key="9">
    <source>
        <dbReference type="ARBA" id="ARBA00022840"/>
    </source>
</evidence>
<evidence type="ECO:0000256" key="7">
    <source>
        <dbReference type="ARBA" id="ARBA00022741"/>
    </source>
</evidence>
<dbReference type="GO" id="GO:0005829">
    <property type="term" value="C:cytosol"/>
    <property type="evidence" value="ECO:0007669"/>
    <property type="project" value="TreeGrafter"/>
</dbReference>
<dbReference type="GO" id="GO:0006235">
    <property type="term" value="P:dTTP biosynthetic process"/>
    <property type="evidence" value="ECO:0007669"/>
    <property type="project" value="TreeGrafter"/>
</dbReference>
<dbReference type="Pfam" id="PF02223">
    <property type="entry name" value="Thymidylate_kin"/>
    <property type="match status" value="1"/>
</dbReference>
<evidence type="ECO:0000256" key="3">
    <source>
        <dbReference type="ARBA" id="ARBA00012980"/>
    </source>
</evidence>
<dbReference type="GO" id="GO:0006227">
    <property type="term" value="P:dUDP biosynthetic process"/>
    <property type="evidence" value="ECO:0007669"/>
    <property type="project" value="TreeGrafter"/>
</dbReference>
<dbReference type="InterPro" id="IPR039430">
    <property type="entry name" value="Thymidylate_kin-like_dom"/>
</dbReference>
<evidence type="ECO:0000256" key="8">
    <source>
        <dbReference type="ARBA" id="ARBA00022777"/>
    </source>
</evidence>
<accession>A0A7J6QZD0</accession>
<dbReference type="GO" id="GO:0004550">
    <property type="term" value="F:nucleoside diphosphate kinase activity"/>
    <property type="evidence" value="ECO:0007669"/>
    <property type="project" value="TreeGrafter"/>
</dbReference>
<evidence type="ECO:0000256" key="1">
    <source>
        <dbReference type="ARBA" id="ARBA00004992"/>
    </source>
</evidence>
<keyword evidence="9" id="KW-0067">ATP-binding</keyword>
<keyword evidence="6" id="KW-0545">Nucleotide biosynthesis</keyword>
<dbReference type="PANTHER" id="PTHR10344">
    <property type="entry name" value="THYMIDYLATE KINASE"/>
    <property type="match status" value="1"/>
</dbReference>
<keyword evidence="7" id="KW-0547">Nucleotide-binding</keyword>
<keyword evidence="5" id="KW-0808">Transferase</keyword>
<dbReference type="GO" id="GO:0004798">
    <property type="term" value="F:dTMP kinase activity"/>
    <property type="evidence" value="ECO:0007669"/>
    <property type="project" value="UniProtKB-EC"/>
</dbReference>
<dbReference type="GO" id="GO:0005524">
    <property type="term" value="F:ATP binding"/>
    <property type="evidence" value="ECO:0007669"/>
    <property type="project" value="UniProtKB-KW"/>
</dbReference>
<feature type="coiled-coil region" evidence="10">
    <location>
        <begin position="331"/>
        <end position="365"/>
    </location>
</feature>
<dbReference type="Proteomes" id="UP000574390">
    <property type="component" value="Unassembled WGS sequence"/>
</dbReference>
<evidence type="ECO:0000313" key="13">
    <source>
        <dbReference type="Proteomes" id="UP000574390"/>
    </source>
</evidence>
<keyword evidence="8" id="KW-0418">Kinase</keyword>
<dbReference type="Gene3D" id="3.40.50.300">
    <property type="entry name" value="P-loop containing nucleotide triphosphate hydrolases"/>
    <property type="match status" value="1"/>
</dbReference>
<protein>
    <recommendedName>
        <fullName evidence="4">Thymidylate kinase</fullName>
        <ecNumber evidence="3">2.7.4.9</ecNumber>
    </recommendedName>
</protein>
<evidence type="ECO:0000256" key="10">
    <source>
        <dbReference type="SAM" id="Coils"/>
    </source>
</evidence>
<dbReference type="HAMAP" id="MF_00165">
    <property type="entry name" value="Thymidylate_kinase"/>
    <property type="match status" value="1"/>
</dbReference>
<dbReference type="FunFam" id="3.40.50.300:FF:000679">
    <property type="entry name" value="Thymidylate kinase"/>
    <property type="match status" value="1"/>
</dbReference>
<keyword evidence="10" id="KW-0175">Coiled coil</keyword>
<evidence type="ECO:0000256" key="4">
    <source>
        <dbReference type="ARBA" id="ARBA00017144"/>
    </source>
</evidence>
<sequence length="435" mass="49549">MARGAFIVLEGLDRSGKSTQLRRISEALRQRTGKEVVEMGFPRRNSGSIGKMLDTYLRDPSYSMRDEAVHLLFSANRWEAMSEMLSHLAAGKHIVCDRYIFSGVAYTAMKGTVDFEWCKSVDVGLPKPDMVVFLDLSPEAAARRGAYGEERYEKKEVQVKVRRMYTRFEKEPFWQIFDADKPAEEVVEYVNKFSYVIIQVTRKVTDAAIAVAEELEKDSIMSIDKIWWPKETNLEGVEFQLLDLSPGDGASGVFLQVKGGGEAASVEPARKRRAELLASLAKRRRVESTSESKPRGVGPSTLVMNIRQQLDILDMNLEKNNGLVDFHQQQVSRYYHEVNHWERRLNAVEKEIKELLEKRMKAGKIKKYQADFARAIPPISAEMASSLLLSPWRRKMISVELEERSKRAVITVPARFDFTGPVGCEVTRRRSCVLS</sequence>
<comment type="caution">
    <text evidence="12">The sequence shown here is derived from an EMBL/GenBank/DDBJ whole genome shotgun (WGS) entry which is preliminary data.</text>
</comment>
<evidence type="ECO:0000256" key="5">
    <source>
        <dbReference type="ARBA" id="ARBA00022679"/>
    </source>
</evidence>
<gene>
    <name evidence="12" type="ORF">FOZ62_005721</name>
</gene>
<dbReference type="InterPro" id="IPR018094">
    <property type="entry name" value="Thymidylate_kinase"/>
</dbReference>
<dbReference type="PANTHER" id="PTHR10344:SF1">
    <property type="entry name" value="THYMIDYLATE KINASE"/>
    <property type="match status" value="1"/>
</dbReference>
<dbReference type="EC" id="2.7.4.9" evidence="3"/>
<dbReference type="EMBL" id="JABANM010025934">
    <property type="protein sequence ID" value="KAF4713768.1"/>
    <property type="molecule type" value="Genomic_DNA"/>
</dbReference>
<dbReference type="InterPro" id="IPR027417">
    <property type="entry name" value="P-loop_NTPase"/>
</dbReference>
<feature type="domain" description="Thymidylate kinase-like" evidence="11">
    <location>
        <begin position="9"/>
        <end position="188"/>
    </location>
</feature>
<dbReference type="GO" id="GO:0005634">
    <property type="term" value="C:nucleus"/>
    <property type="evidence" value="ECO:0007669"/>
    <property type="project" value="TreeGrafter"/>
</dbReference>
<dbReference type="NCBIfam" id="TIGR00041">
    <property type="entry name" value="DTMP_kinase"/>
    <property type="match status" value="1"/>
</dbReference>
<organism evidence="12 13">
    <name type="scientific">Perkinsus olseni</name>
    <name type="common">Perkinsus atlanticus</name>
    <dbReference type="NCBI Taxonomy" id="32597"/>
    <lineage>
        <taxon>Eukaryota</taxon>
        <taxon>Sar</taxon>
        <taxon>Alveolata</taxon>
        <taxon>Perkinsozoa</taxon>
        <taxon>Perkinsea</taxon>
        <taxon>Perkinsida</taxon>
        <taxon>Perkinsidae</taxon>
        <taxon>Perkinsus</taxon>
    </lineage>
</organism>
<name>A0A7J6QZD0_PEROL</name>
<dbReference type="AlphaFoldDB" id="A0A7J6QZD0"/>
<comment type="similarity">
    <text evidence="2">Belongs to the thymidylate kinase family.</text>
</comment>
<evidence type="ECO:0000256" key="6">
    <source>
        <dbReference type="ARBA" id="ARBA00022727"/>
    </source>
</evidence>
<evidence type="ECO:0000256" key="2">
    <source>
        <dbReference type="ARBA" id="ARBA00009776"/>
    </source>
</evidence>
<proteinExistence type="inferred from homology"/>
<dbReference type="CDD" id="cd01672">
    <property type="entry name" value="TMPK"/>
    <property type="match status" value="1"/>
</dbReference>
<comment type="pathway">
    <text evidence="1">Pyrimidine metabolism; dTTP biosynthesis.</text>
</comment>
<reference evidence="12 13" key="1">
    <citation type="submission" date="2020-04" db="EMBL/GenBank/DDBJ databases">
        <title>Perkinsus olseni comparative genomics.</title>
        <authorList>
            <person name="Bogema D.R."/>
        </authorList>
    </citation>
    <scope>NUCLEOTIDE SEQUENCE [LARGE SCALE GENOMIC DNA]</scope>
    <source>
        <strain evidence="12">ATCC PRA-205</strain>
    </source>
</reference>
<evidence type="ECO:0000313" key="12">
    <source>
        <dbReference type="EMBL" id="KAF4713768.1"/>
    </source>
</evidence>